<feature type="compositionally biased region" description="Polar residues" evidence="10">
    <location>
        <begin position="3571"/>
        <end position="3581"/>
    </location>
</feature>
<dbReference type="Pfam" id="PF07679">
    <property type="entry name" value="I-set"/>
    <property type="match status" value="9"/>
</dbReference>
<dbReference type="FunFam" id="2.60.40.10:FF:000519">
    <property type="entry name" value="Muscle M-line assembly protein unc-89"/>
    <property type="match status" value="1"/>
</dbReference>
<dbReference type="FunFam" id="2.60.40.10:FF:000425">
    <property type="entry name" value="Myosin light chain kinase"/>
    <property type="match status" value="1"/>
</dbReference>
<dbReference type="FunFam" id="2.60.40.10:FF:000107">
    <property type="entry name" value="Myosin, light chain kinase a"/>
    <property type="match status" value="1"/>
</dbReference>
<feature type="compositionally biased region" description="Low complexity" evidence="10">
    <location>
        <begin position="3466"/>
        <end position="3477"/>
    </location>
</feature>
<feature type="compositionally biased region" description="Polar residues" evidence="10">
    <location>
        <begin position="3413"/>
        <end position="3426"/>
    </location>
</feature>
<feature type="domain" description="Ig-like" evidence="11">
    <location>
        <begin position="1841"/>
        <end position="1929"/>
    </location>
</feature>
<evidence type="ECO:0000256" key="8">
    <source>
        <dbReference type="ARBA" id="ARBA00037833"/>
    </source>
</evidence>
<dbReference type="Gene3D" id="2.60.40.10">
    <property type="entry name" value="Immunoglobulins"/>
    <property type="match status" value="9"/>
</dbReference>
<dbReference type="InterPro" id="IPR003599">
    <property type="entry name" value="Ig_sub"/>
</dbReference>
<dbReference type="GO" id="GO:0045214">
    <property type="term" value="P:sarcomere organization"/>
    <property type="evidence" value="ECO:0007669"/>
    <property type="project" value="UniProtKB-ARBA"/>
</dbReference>
<dbReference type="InterPro" id="IPR036179">
    <property type="entry name" value="Ig-like_dom_sf"/>
</dbReference>
<dbReference type="GO" id="GO:0040017">
    <property type="term" value="P:positive regulation of locomotion"/>
    <property type="evidence" value="ECO:0007669"/>
    <property type="project" value="UniProtKB-ARBA"/>
</dbReference>
<feature type="compositionally biased region" description="Low complexity" evidence="10">
    <location>
        <begin position="2320"/>
        <end position="2333"/>
    </location>
</feature>
<feature type="domain" description="Ig-like" evidence="11">
    <location>
        <begin position="2432"/>
        <end position="2520"/>
    </location>
</feature>
<dbReference type="CDD" id="cd00096">
    <property type="entry name" value="Ig"/>
    <property type="match status" value="1"/>
</dbReference>
<dbReference type="FunFam" id="2.60.40.10:FF:000032">
    <property type="entry name" value="palladin isoform X1"/>
    <property type="match status" value="1"/>
</dbReference>
<dbReference type="InterPro" id="IPR013783">
    <property type="entry name" value="Ig-like_fold"/>
</dbReference>
<evidence type="ECO:0000256" key="6">
    <source>
        <dbReference type="ARBA" id="ARBA00023179"/>
    </source>
</evidence>
<evidence type="ECO:0000259" key="11">
    <source>
        <dbReference type="PROSITE" id="PS50835"/>
    </source>
</evidence>
<dbReference type="GO" id="GO:0060298">
    <property type="term" value="P:positive regulation of sarcomere organization"/>
    <property type="evidence" value="ECO:0007669"/>
    <property type="project" value="UniProtKB-ARBA"/>
</dbReference>
<evidence type="ECO:0000256" key="7">
    <source>
        <dbReference type="ARBA" id="ARBA00023319"/>
    </source>
</evidence>
<dbReference type="PANTHER" id="PTHR13817:SF166">
    <property type="entry name" value="NEURONAL IGCAM-RELATED"/>
    <property type="match status" value="1"/>
</dbReference>
<evidence type="ECO:0000256" key="3">
    <source>
        <dbReference type="ARBA" id="ARBA00022490"/>
    </source>
</evidence>
<feature type="region of interest" description="Disordered" evidence="10">
    <location>
        <begin position="3317"/>
        <end position="3559"/>
    </location>
</feature>
<keyword evidence="9" id="KW-0175">Coiled coil</keyword>
<evidence type="ECO:0000256" key="10">
    <source>
        <dbReference type="SAM" id="MobiDB-lite"/>
    </source>
</evidence>
<evidence type="ECO:0000313" key="13">
    <source>
        <dbReference type="RefSeq" id="XP_024868427.1"/>
    </source>
</evidence>
<dbReference type="Gene3D" id="1.20.58.60">
    <property type="match status" value="4"/>
</dbReference>
<feature type="domain" description="Ig-like" evidence="11">
    <location>
        <begin position="2069"/>
        <end position="2158"/>
    </location>
</feature>
<feature type="compositionally biased region" description="Basic and acidic residues" evidence="10">
    <location>
        <begin position="3353"/>
        <end position="3387"/>
    </location>
</feature>
<feature type="region of interest" description="Disordered" evidence="10">
    <location>
        <begin position="2296"/>
        <end position="2382"/>
    </location>
</feature>
<dbReference type="InterPro" id="IPR018159">
    <property type="entry name" value="Spectrin/alpha-actinin"/>
</dbReference>
<dbReference type="Pfam" id="PF00435">
    <property type="entry name" value="Spectrin"/>
    <property type="match status" value="1"/>
</dbReference>
<dbReference type="SMART" id="SM00409">
    <property type="entry name" value="IG"/>
    <property type="match status" value="9"/>
</dbReference>
<name>A0A6J1PFU7_9HYME</name>
<dbReference type="GO" id="GO:0019899">
    <property type="term" value="F:enzyme binding"/>
    <property type="evidence" value="ECO:0007669"/>
    <property type="project" value="UniProtKB-ARBA"/>
</dbReference>
<proteinExistence type="inferred from homology"/>
<evidence type="ECO:0000256" key="1">
    <source>
        <dbReference type="ARBA" id="ARBA00006692"/>
    </source>
</evidence>
<evidence type="ECO:0000256" key="2">
    <source>
        <dbReference type="ARBA" id="ARBA00022443"/>
    </source>
</evidence>
<feature type="region of interest" description="Disordered" evidence="10">
    <location>
        <begin position="3051"/>
        <end position="3070"/>
    </location>
</feature>
<keyword evidence="2" id="KW-0728">SH3 domain</keyword>
<feature type="compositionally biased region" description="Low complexity" evidence="10">
    <location>
        <begin position="2359"/>
        <end position="2372"/>
    </location>
</feature>
<feature type="domain" description="Ig-like" evidence="11">
    <location>
        <begin position="1742"/>
        <end position="1832"/>
    </location>
</feature>
<gene>
    <name evidence="13" type="primary">LOC112452449</name>
</gene>
<evidence type="ECO:0000256" key="5">
    <source>
        <dbReference type="ARBA" id="ARBA00023157"/>
    </source>
</evidence>
<feature type="compositionally biased region" description="Low complexity" evidence="10">
    <location>
        <begin position="2340"/>
        <end position="2350"/>
    </location>
</feature>
<feature type="domain" description="Ig-like" evidence="11">
    <location>
        <begin position="1953"/>
        <end position="2041"/>
    </location>
</feature>
<dbReference type="InterPro" id="IPR002017">
    <property type="entry name" value="Spectrin_repeat"/>
</dbReference>
<dbReference type="InterPro" id="IPR050964">
    <property type="entry name" value="Striated_Muscle_Regulatory"/>
</dbReference>
<dbReference type="GO" id="GO:0045989">
    <property type="term" value="P:positive regulation of striated muscle contraction"/>
    <property type="evidence" value="ECO:0007669"/>
    <property type="project" value="UniProtKB-ARBA"/>
</dbReference>
<dbReference type="FunFam" id="2.60.40.10:FF:000849">
    <property type="entry name" value="Uncharacterized protein, isoform F"/>
    <property type="match status" value="1"/>
</dbReference>
<keyword evidence="12" id="KW-1185">Reference proteome</keyword>
<dbReference type="PROSITE" id="PS50835">
    <property type="entry name" value="IG_LIKE"/>
    <property type="match status" value="9"/>
</dbReference>
<feature type="coiled-coil region" evidence="9">
    <location>
        <begin position="675"/>
        <end position="702"/>
    </location>
</feature>
<feature type="coiled-coil region" evidence="9">
    <location>
        <begin position="814"/>
        <end position="841"/>
    </location>
</feature>
<protein>
    <submittedName>
        <fullName evidence="13">Muscle M-line assembly protein unc-89-like isoform X4</fullName>
    </submittedName>
</protein>
<dbReference type="SUPFAM" id="SSF48726">
    <property type="entry name" value="Immunoglobulin"/>
    <property type="match status" value="9"/>
</dbReference>
<feature type="compositionally biased region" description="Low complexity" evidence="10">
    <location>
        <begin position="3648"/>
        <end position="3658"/>
    </location>
</feature>
<feature type="coiled-coil region" evidence="9">
    <location>
        <begin position="1172"/>
        <end position="1199"/>
    </location>
</feature>
<feature type="region of interest" description="Disordered" evidence="10">
    <location>
        <begin position="2644"/>
        <end position="2664"/>
    </location>
</feature>
<dbReference type="InterPro" id="IPR013098">
    <property type="entry name" value="Ig_I-set"/>
</dbReference>
<dbReference type="Proteomes" id="UP000504618">
    <property type="component" value="Unplaced"/>
</dbReference>
<dbReference type="SUPFAM" id="SSF46966">
    <property type="entry name" value="Spectrin repeat"/>
    <property type="match status" value="4"/>
</dbReference>
<keyword evidence="6" id="KW-0514">Muscle protein</keyword>
<sequence length="3795" mass="426233">MSETEDASILGGNLTAVEAISAKLAEVTRLAEKLDARLCEAGAKTRPMSIPTVVTSSASSLLSISAMSPLSVPIHTDSTTTALTSGMTASAASVIPQMHPITLETVATRIKSDAIKSITSTAEKFDGSLPHIRPYSVEDVETLNKDFNTKELIENSHSESATGEYNMEGYTTATECSITPPPRSRSESFVTSPECEDLSIITPIVTCSGYTWLAMEKPKLTNIAPLIFTPNNENQKFAEATSNISTISGIKPTARMETMDKIINEKSNRIVKEVTETTVLRVSHDIRLGVASYKVISNTTQDHRQHIDVKDIQNVERVLETESREKTDGIYHHLDLSPFKESKNYMGKNLKKVQSDQNIATKLTKNREHMLNESTCSNLKEYDGEPLSSQDLLQHHEDSGIEISPIKKDDNSEDFLEKARKSGEWLKLKILELQPELTKLGASVKEATELSNAHDQVLLRLQNKQSPVEELLRQADQLIATQRPRAEVYTAMAETLGQAWRDVNQLLERRKEILDRNVLFQCRAAECRESMEALEMACNDTLLPIEIEAVKSFLSKIQDLRKDMLEALMGALREGKALLDGLKELMNEGTLDSRPDTIKDEANYAVLRVEKWLEELHDRRRLIETSFRNRKTQLEQCLALALLATDLRDLEEILNDRIAALEGSCDQLGDSVSNVELLLFELKKLQVEAKEFQDKAIKITKSTERLVSSGHFAGEQATEQAYAILSTAADYINDLDQYNMLLNRSIAFFDCAQSAITKLDQLEIELMATEYPSYSARLARFHAETVAAIEDITSKPLSEGYTLLDITRREAPGAEGVRNTIEKLENRKLCLMEQCTAHKEENLEVSRILATFLDKHDVLQAWLTNTAKVFLQKHQDMGRDLAMACDFRRVHCQLLAELENKSEEVDHLELEILPIIERLDEIQKYELQLKIKNLQDEWTKTKIAMVKRIELGIIYIQFYEIVEKLTHEMDSIDNELKNHDNVLDEAIFSELEKRWKSVESFYKKVDHHAKAFLNEANNIDDCYLDVSQACLCVQTLLEKFANRQLVMTELWKKLQTTVQIMRQRQMECDQKVEECTKTLAWITKLETTLYPVITIRSSRIIDILDNLEDVRKRVLSELNKALEQLDARIKCIQVFVERGEAKAVEQISERLVQMHEKVNTIVNDYEILLESLISIFKYLEEIERKIEEAKQEAERASSSTKLIDVNGSLNKFETLKTFITESLLRVRAKSETIIDNIRLQEPLESATQDIEKLKRTIDSTRIKFESFQTETSSCLEKHRRLCIFREDIEKINSDLRELHEQLKNMDGKIGDNLSVSKATLAAFEQFEQTITILEERIETFVRKTEETIVPLTPQVTDEILSLRNRWDHLMKYVRDIKKRMNLSIDYFVLLEEAKQWFREGSKLLVIVARKATTVKVPAEAIDLLREIDAYIKPGEEQQEKRIEKLKQLSTIVFGTDRLPQFNEVVVENRQMLDSFVVISSELRTLSQNLQNAEQLREKLRIEKLEADKKLQAAKIEMAAAEAAKTEAENAKKLAEQLAAETLDKAAMEAKKLKEAEARKIVLPCSSHSVSAQTDQTIIEETITSAVTTKEIHILQKTEVEKSVPVIQKEISPPRKLVSEEIRDEYAKEAQTEDKIVSLAPAEFTVPLSDATVQEGKEFSFECHLIGQPIPEIVWYKDGISILNNPDYLTTYVNGVCTLKIEETFAEDSAKYTCRAFNIHGSVETSATLTVKEIITEEQPNAPVFLKELQPSFAREGCCHKLECTVKGNPLPTVQWYKNDVNIDNSPDYVITFNNGEAVLKFDEVFLEDKASYTCKATNQWGQSSTTASLDVKPAQISAKKPYFVVPLSNIMARAGQRVKLECEANGDPVPELIWTHDGKLIEESKYHKIETDGARTCLIITEAFPKDAGSYTVTASNEIGKATAACTVSVKGRLLHETSESDFVCSDTEPIVPKFQLPLQDLKIQEGQSTRLDCVIVGQPEPEVIWYHDEQPVKESSDFQLLFQGDRCSLIIHEAFLDDAGVYKVVAINSGGEASSQCTLTITPASHISDVIDRVKEKDETLTSAGFVPKFVKLPTDLLVAEGENAIFECVVIGEPKPDLRWYSDDGEMIHNERILIGERKDGTAFLQISSTIPEDKSNYVAKAINIHGEAKAFARLVVKSLGDFKRNEEFIQMEEKLIQPTFKETFQDRKVLEGVSTKFECIVAGKPSPKIHWLFNERPVHGKDFLVSVSGDRQVLTIPVVGDAHVGTISCVAENAAGRAVCSAKVEIDSGSVRPAASEVKKVLELVPTGIMHPASSSDKRFLSEKTCHEGGGESQVLTKMSSTVTHSSTMSTKKEFLSSTVTSTSSQSGHEPTSVCTKTTVQSSEQSTSENGAPPIVQSQKIEEYEKIIQEQPGEMRQEKTVLVSAETEGVKHDVKANQVQKPSRKLVAPRFISPITGMIVDQGTDVVLEGIIDGFPPPTILWSKNGQELTLKDNIKTSYAHSHVKLELKNVNVKDAGRYTCKVSNDVGSASSTADLVVKKTIFPPVFGKRLKAQVAKKGDRVIMEVEITGIPEPTVSWYKNDVPINEQSPNLKIIQQGNCYALLMDKVKEEDAGKYMVRATNAGGEAQSIADIAVFEPKPDTMVEVHKTVIYENIQDKSAVQSEGKREEMSSGISTSEQTPTTAVRQWQLVGLPKPITTLASTANDIVQKIDEPEIKTSKSETISSIIESHKTETKSEQKFHMKLEHKTPSIVDSKPRTEQTIATKEIDRDKTDVTKPLMKTEERLTIDNENVETSTIAKKDALSFFESITKESEIMPKGPKEMIKLTEDGQIQEAKVGKLTKNYERATVCQEAKKPEAKPSEFQIAKKAAKDIFTKLEQGSSSRGVENKLFEFPYETPKLPSMEVQETVEKMIVSDSSISEIQTKSSETMMKSFDLVPEPPPEICYMPKPEEMKKKRPDVFVKAKQLQESFDKTLSPIDAPIGGVKIFPTSIPTSKVPEPVKVAEPILAFTIPPPFELEKKKTSVETFEETRVKKDAYEKKESKYFKEEKIEPSKCTSTSILRSTSPIRPWSSSSDVETKSHVSTDLSEYRCHSAASSHQEILRSTSPKPSADALAMEKSWAKKYADSNRKSWPPQTRPTQKYEWSIPVDEYKSSSREFEQKIEETPQGGIKKISTESSANVEKHSWCSKEKFTEKIVEAPPSTSKLGPIIYNAETIKVDHTVNTVQEKALFEKYTTECNMEKAETIQKFEDFSSKRWTEDKELKAPSLVKKVSLVPASKSLATSHRLMEPAVDSIVFEPGSPPEIGYIPPPVAKEKTVLQHITKVEKKVEEPPMLPPKDVRVTPPPIPAKKPIKFSTPIPSKFIKGAFSHESDYESDFDSRPKPKWRPYESDNEEPHYRKVEAPVPKQPRPRSTEPEPLPPSKFETPAQFTGPSKSLITTETSEKTARKMTFKRHEREFKQQQQSPIPLKPGSPPIYVQTSTKSSAPKSPSIKKPESPKFKTKVFQQESGYMADTDEPFQQKTSSMTTQKFLGKRDGPSTMVHTESRTMCTESRTKSFESHSYGESGHLRKEETSFVSPPICSIQTTPKAVQQQRSSFEKNYASTTSSSLSKFDSMKETGYSINQLHRKLEPAEKIPSTSPGPSKLVKGDFRESDYESDYDGRTSSCRTGSSTKFSVADSGSPWPISNGVSSSKEIIQPYLEILPKKSPSFITPLKDIAVVSGQPARFECIVQAEPQPNILWSKDRRIVENSKSHEVQYRNGVCRLTIMRALPEDAGTYACTATNSLGSTVTSANLEVPGNRRSIYAPIS</sequence>
<feature type="compositionally biased region" description="Polar residues" evidence="10">
    <location>
        <begin position="3526"/>
        <end position="3537"/>
    </location>
</feature>
<dbReference type="FunFam" id="2.60.40.10:FF:000022">
    <property type="entry name" value="Cardiac titin"/>
    <property type="match status" value="1"/>
</dbReference>
<comment type="subcellular location">
    <subcellularLocation>
        <location evidence="8">Cytoplasm</location>
        <location evidence="8">Myofibril</location>
        <location evidence="8">Sarcomere</location>
        <location evidence="8">M line</location>
    </subcellularLocation>
</comment>
<comment type="similarity">
    <text evidence="1">Belongs to the protein kinase superfamily. CAMK Ser/Thr protein kinase family.</text>
</comment>
<dbReference type="GeneID" id="112452449"/>
<feature type="domain" description="Ig-like" evidence="11">
    <location>
        <begin position="1640"/>
        <end position="1729"/>
    </location>
</feature>
<keyword evidence="7" id="KW-0393">Immunoglobulin domain</keyword>
<feature type="compositionally biased region" description="Polar residues" evidence="10">
    <location>
        <begin position="2655"/>
        <end position="2664"/>
    </location>
</feature>
<dbReference type="Pfam" id="PF25101">
    <property type="entry name" value="Spectrin_7"/>
    <property type="match status" value="1"/>
</dbReference>
<dbReference type="PANTHER" id="PTHR13817">
    <property type="entry name" value="TITIN"/>
    <property type="match status" value="1"/>
</dbReference>
<evidence type="ECO:0000256" key="9">
    <source>
        <dbReference type="SAM" id="Coils"/>
    </source>
</evidence>
<reference evidence="13" key="1">
    <citation type="submission" date="2025-08" db="UniProtKB">
        <authorList>
            <consortium name="RefSeq"/>
        </authorList>
    </citation>
    <scope>IDENTIFICATION</scope>
    <source>
        <tissue evidence="13">Whole body</tissue>
    </source>
</reference>
<feature type="domain" description="Ig-like" evidence="11">
    <location>
        <begin position="2181"/>
        <end position="2268"/>
    </location>
</feature>
<dbReference type="GO" id="GO:0031430">
    <property type="term" value="C:M band"/>
    <property type="evidence" value="ECO:0007669"/>
    <property type="project" value="UniProtKB-SubCell"/>
</dbReference>
<evidence type="ECO:0000313" key="12">
    <source>
        <dbReference type="Proteomes" id="UP000504618"/>
    </source>
</evidence>
<keyword evidence="5" id="KW-1015">Disulfide bond</keyword>
<feature type="domain" description="Ig-like" evidence="11">
    <location>
        <begin position="2527"/>
        <end position="2617"/>
    </location>
</feature>
<dbReference type="CDD" id="cd00176">
    <property type="entry name" value="SPEC"/>
    <property type="match status" value="1"/>
</dbReference>
<organism evidence="12 13">
    <name type="scientific">Temnothorax curvispinosus</name>
    <dbReference type="NCBI Taxonomy" id="300111"/>
    <lineage>
        <taxon>Eukaryota</taxon>
        <taxon>Metazoa</taxon>
        <taxon>Ecdysozoa</taxon>
        <taxon>Arthropoda</taxon>
        <taxon>Hexapoda</taxon>
        <taxon>Insecta</taxon>
        <taxon>Pterygota</taxon>
        <taxon>Neoptera</taxon>
        <taxon>Endopterygota</taxon>
        <taxon>Hymenoptera</taxon>
        <taxon>Apocrita</taxon>
        <taxon>Aculeata</taxon>
        <taxon>Formicoidea</taxon>
        <taxon>Formicidae</taxon>
        <taxon>Myrmicinae</taxon>
        <taxon>Temnothorax</taxon>
    </lineage>
</organism>
<accession>A0A6J1PFU7</accession>
<feature type="compositionally biased region" description="Basic and acidic residues" evidence="10">
    <location>
        <begin position="2299"/>
        <end position="2313"/>
    </location>
</feature>
<dbReference type="RefSeq" id="XP_024868427.1">
    <property type="nucleotide sequence ID" value="XM_025012659.1"/>
</dbReference>
<dbReference type="SMART" id="SM00408">
    <property type="entry name" value="IGc2"/>
    <property type="match status" value="9"/>
</dbReference>
<feature type="compositionally biased region" description="Basic and acidic residues" evidence="10">
    <location>
        <begin position="3427"/>
        <end position="3445"/>
    </location>
</feature>
<feature type="compositionally biased region" description="Polar residues" evidence="10">
    <location>
        <begin position="3503"/>
        <end position="3515"/>
    </location>
</feature>
<evidence type="ECO:0000256" key="4">
    <source>
        <dbReference type="ARBA" id="ARBA00022737"/>
    </source>
</evidence>
<keyword evidence="3" id="KW-0963">Cytoplasm</keyword>
<dbReference type="FunFam" id="2.60.40.10:FF:001151">
    <property type="entry name" value="Uncharacterized protein, isoform F"/>
    <property type="match status" value="1"/>
</dbReference>
<dbReference type="SMART" id="SM00150">
    <property type="entry name" value="SPEC"/>
    <property type="match status" value="4"/>
</dbReference>
<dbReference type="FunFam" id="2.60.40.10:FF:000345">
    <property type="entry name" value="Muscle M-line assembly protein unc-89"/>
    <property type="match status" value="1"/>
</dbReference>
<dbReference type="GO" id="GO:0008104">
    <property type="term" value="P:intracellular protein localization"/>
    <property type="evidence" value="ECO:0007669"/>
    <property type="project" value="UniProtKB-ARBA"/>
</dbReference>
<feature type="coiled-coil region" evidence="9">
    <location>
        <begin position="1482"/>
        <end position="1558"/>
    </location>
</feature>
<feature type="coiled-coil region" evidence="9">
    <location>
        <begin position="1243"/>
        <end position="1343"/>
    </location>
</feature>
<dbReference type="FunFam" id="2.60.40.10:FF:000714">
    <property type="entry name" value="Titin novex-3"/>
    <property type="match status" value="1"/>
</dbReference>
<dbReference type="InterPro" id="IPR058157">
    <property type="entry name" value="Spectrin_met"/>
</dbReference>
<feature type="region of interest" description="Disordered" evidence="10">
    <location>
        <begin position="3571"/>
        <end position="3594"/>
    </location>
</feature>
<feature type="compositionally biased region" description="Basic and acidic residues" evidence="10">
    <location>
        <begin position="3061"/>
        <end position="3070"/>
    </location>
</feature>
<feature type="domain" description="Ig-like" evidence="11">
    <location>
        <begin position="3694"/>
        <end position="3782"/>
    </location>
</feature>
<keyword evidence="4" id="KW-0677">Repeat</keyword>
<feature type="region of interest" description="Disordered" evidence="10">
    <location>
        <begin position="3616"/>
        <end position="3659"/>
    </location>
</feature>
<dbReference type="InterPro" id="IPR007110">
    <property type="entry name" value="Ig-like_dom"/>
</dbReference>
<dbReference type="InterPro" id="IPR003598">
    <property type="entry name" value="Ig_sub2"/>
</dbReference>